<dbReference type="GO" id="GO:0006282">
    <property type="term" value="P:regulation of DNA repair"/>
    <property type="evidence" value="ECO:0007669"/>
    <property type="project" value="InterPro"/>
</dbReference>
<reference evidence="9 10" key="1">
    <citation type="journal article" date="2016" name="Nat. Commun.">
        <title>Extremotolerant tardigrade genome and improved radiotolerance of human cultured cells by tardigrade-unique protein.</title>
        <authorList>
            <person name="Hashimoto T."/>
            <person name="Horikawa D.D."/>
            <person name="Saito Y."/>
            <person name="Kuwahara H."/>
            <person name="Kozuka-Hata H."/>
            <person name="Shin-I T."/>
            <person name="Minakuchi Y."/>
            <person name="Ohishi K."/>
            <person name="Motoyama A."/>
            <person name="Aizu T."/>
            <person name="Enomoto A."/>
            <person name="Kondo K."/>
            <person name="Tanaka S."/>
            <person name="Hara Y."/>
            <person name="Koshikawa S."/>
            <person name="Sagara H."/>
            <person name="Miura T."/>
            <person name="Yokobori S."/>
            <person name="Miyagawa K."/>
            <person name="Suzuki Y."/>
            <person name="Kubo T."/>
            <person name="Oyama M."/>
            <person name="Kohara Y."/>
            <person name="Fujiyama A."/>
            <person name="Arakawa K."/>
            <person name="Katayama T."/>
            <person name="Toyoda A."/>
            <person name="Kunieda T."/>
        </authorList>
    </citation>
    <scope>NUCLEOTIDE SEQUENCE [LARGE SCALE GENOMIC DNA]</scope>
    <source>
        <strain evidence="9 10">YOKOZUNA-1</strain>
    </source>
</reference>
<feature type="active site" evidence="4">
    <location>
        <position position="479"/>
    </location>
</feature>
<dbReference type="STRING" id="947166.A0A1D1W2V0"/>
<evidence type="ECO:0000256" key="1">
    <source>
        <dbReference type="ARBA" id="ARBA00009545"/>
    </source>
</evidence>
<feature type="compositionally biased region" description="Basic and acidic residues" evidence="6">
    <location>
        <begin position="103"/>
        <end position="133"/>
    </location>
</feature>
<proteinExistence type="inferred from homology"/>
<feature type="binding site" evidence="5">
    <location>
        <position position="463"/>
    </location>
    <ligand>
        <name>substrate</name>
    </ligand>
</feature>
<feature type="domain" description="PARG helical" evidence="8">
    <location>
        <begin position="295"/>
        <end position="422"/>
    </location>
</feature>
<dbReference type="EMBL" id="BDGG01000013">
    <property type="protein sequence ID" value="GAV06468.1"/>
    <property type="molecule type" value="Genomic_DNA"/>
</dbReference>
<dbReference type="InterPro" id="IPR007724">
    <property type="entry name" value="Poly_GlycHdrlase"/>
</dbReference>
<feature type="active site" evidence="4">
    <location>
        <position position="460"/>
    </location>
</feature>
<dbReference type="Pfam" id="PF05028">
    <property type="entry name" value="PARG_cat_C"/>
    <property type="match status" value="1"/>
</dbReference>
<dbReference type="InterPro" id="IPR048362">
    <property type="entry name" value="PARG_helical"/>
</dbReference>
<dbReference type="Pfam" id="PF20811">
    <property type="entry name" value="PARG_cat_N"/>
    <property type="match status" value="1"/>
</dbReference>
<accession>A0A1D1W2V0</accession>
<evidence type="ECO:0000313" key="9">
    <source>
        <dbReference type="EMBL" id="GAV06468.1"/>
    </source>
</evidence>
<feature type="active site" evidence="4">
    <location>
        <position position="478"/>
    </location>
</feature>
<evidence type="ECO:0000256" key="3">
    <source>
        <dbReference type="ARBA" id="ARBA00022801"/>
    </source>
</evidence>
<evidence type="ECO:0000256" key="6">
    <source>
        <dbReference type="SAM" id="MobiDB-lite"/>
    </source>
</evidence>
<keyword evidence="10" id="KW-1185">Reference proteome</keyword>
<organism evidence="9 10">
    <name type="scientific">Ramazzottius varieornatus</name>
    <name type="common">Water bear</name>
    <name type="synonym">Tardigrade</name>
    <dbReference type="NCBI Taxonomy" id="947166"/>
    <lineage>
        <taxon>Eukaryota</taxon>
        <taxon>Metazoa</taxon>
        <taxon>Ecdysozoa</taxon>
        <taxon>Tardigrada</taxon>
        <taxon>Eutardigrada</taxon>
        <taxon>Parachela</taxon>
        <taxon>Hypsibioidea</taxon>
        <taxon>Ramazzottiidae</taxon>
        <taxon>Ramazzottius</taxon>
    </lineage>
</organism>
<keyword evidence="3" id="KW-0378">Hydrolase</keyword>
<dbReference type="GO" id="GO:0005634">
    <property type="term" value="C:nucleus"/>
    <property type="evidence" value="ECO:0007669"/>
    <property type="project" value="TreeGrafter"/>
</dbReference>
<gene>
    <name evidence="9" type="primary">RvY_16452-1</name>
    <name evidence="9" type="synonym">RvY_16452.1</name>
    <name evidence="9" type="ORF">RvY_16452</name>
</gene>
<dbReference type="GO" id="GO:0004649">
    <property type="term" value="F:poly(ADP-ribose) glycohydrolase activity"/>
    <property type="evidence" value="ECO:0007669"/>
    <property type="project" value="UniProtKB-EC"/>
</dbReference>
<dbReference type="EC" id="3.2.1.143" evidence="2"/>
<dbReference type="PANTHER" id="PTHR12837">
    <property type="entry name" value="POLY ADP-RIBOSE GLYCOHYDROLASE"/>
    <property type="match status" value="1"/>
</dbReference>
<feature type="compositionally biased region" description="Polar residues" evidence="6">
    <location>
        <begin position="134"/>
        <end position="148"/>
    </location>
</feature>
<dbReference type="AlphaFoldDB" id="A0A1D1W2V0"/>
<dbReference type="GO" id="GO:0009225">
    <property type="term" value="P:nucleotide-sugar metabolic process"/>
    <property type="evidence" value="ECO:0007669"/>
    <property type="project" value="TreeGrafter"/>
</dbReference>
<dbReference type="OrthoDB" id="1937899at2759"/>
<feature type="domain" description="PARG catalytic Macro" evidence="7">
    <location>
        <begin position="429"/>
        <end position="634"/>
    </location>
</feature>
<evidence type="ECO:0000259" key="8">
    <source>
        <dbReference type="Pfam" id="PF20811"/>
    </source>
</evidence>
<dbReference type="GO" id="GO:1990966">
    <property type="term" value="P:ATP generation from poly-ADP-D-ribose"/>
    <property type="evidence" value="ECO:0007669"/>
    <property type="project" value="TreeGrafter"/>
</dbReference>
<dbReference type="InterPro" id="IPR046372">
    <property type="entry name" value="PARG_cat_C"/>
</dbReference>
<protein>
    <recommendedName>
        <fullName evidence="2">poly(ADP-ribose) glycohydrolase</fullName>
        <ecNumber evidence="2">3.2.1.143</ecNumber>
    </recommendedName>
</protein>
<dbReference type="GO" id="GO:0005975">
    <property type="term" value="P:carbohydrate metabolic process"/>
    <property type="evidence" value="ECO:0007669"/>
    <property type="project" value="InterPro"/>
</dbReference>
<dbReference type="Proteomes" id="UP000186922">
    <property type="component" value="Unassembled WGS sequence"/>
</dbReference>
<feature type="region of interest" description="Disordered" evidence="6">
    <location>
        <begin position="103"/>
        <end position="170"/>
    </location>
</feature>
<evidence type="ECO:0000256" key="2">
    <source>
        <dbReference type="ARBA" id="ARBA00012255"/>
    </source>
</evidence>
<evidence type="ECO:0000313" key="10">
    <source>
        <dbReference type="Proteomes" id="UP000186922"/>
    </source>
</evidence>
<evidence type="ECO:0000256" key="4">
    <source>
        <dbReference type="PIRSR" id="PIRSR607724-1"/>
    </source>
</evidence>
<evidence type="ECO:0000256" key="5">
    <source>
        <dbReference type="PIRSR" id="PIRSR607724-2"/>
    </source>
</evidence>
<sequence>MSEDRGSRPHNFRQPAITHYFARLNVSPEEGSPPKRISVDAPRIEATVKTNSVKPADRWDSLEAQFIHHQEEKLPKYKPLDMNVLTAVDTTLNYFPAAAKQDKTMDQTEGDGLKDCTMPRKILDDDDDQERKLNGSSVTDKATASLPSSDKPVGLEEADSSLPDAVMPDSTGVPIEQLRRYLMLSDFRLNSMQPSSHHTVLCGTTQGPLGPGNQVYVDAWDYDHVRMPCSSRLRRTRMVNGQQSFVTRWEIITSHITRQYSSVNDFAEVISAYHPGIFNMTMLSGLSRTLNEDCSPAEAKFFLSTILPFIAGLVFELPSACPTPIPLLKSGMNHTITLSQMQIAHLLAAAFFCTFPKQRSHEPDPENEHYSFPEINFERLFMLPSVKKSKRTQCKSEKIKCIMSYFHKVQETRPTGLVSFSRRSLEEFPNWENSTVQLSKAFISQTGTIETEGVGCLQVDFANKNVGGGVLGEGCVQEEIRFVLNPELLVSRLFTECLEPSECLVITGTQQYNGYSGYGDDFRWSGPHNDTVSSDSWNRKLTQIVAIDAYMFGDTDEQYKPKFLLRELNKAYVGFCRGLEEMESGTNLSAVATGNWGCGAFRGEPRLKFLLQLMACSLAGRDMAYFTFGDGRLQAELCAMYEHLVGLSVSVGDLYRILCLFHRDVVTKSKKQEGRVSLYAFIYQCFSGP</sequence>
<feature type="binding site" evidence="5">
    <location>
        <position position="518"/>
    </location>
    <ligand>
        <name>substrate</name>
    </ligand>
</feature>
<dbReference type="PANTHER" id="PTHR12837:SF15">
    <property type="entry name" value="POLY(ADP-RIBOSE) GLYCOHYDROLASE"/>
    <property type="match status" value="1"/>
</dbReference>
<comment type="caution">
    <text evidence="9">The sequence shown here is derived from an EMBL/GenBank/DDBJ whole genome shotgun (WGS) entry which is preliminary data.</text>
</comment>
<dbReference type="GO" id="GO:0005737">
    <property type="term" value="C:cytoplasm"/>
    <property type="evidence" value="ECO:0007669"/>
    <property type="project" value="TreeGrafter"/>
</dbReference>
<name>A0A1D1W2V0_RAMVA</name>
<feature type="binding site" evidence="5">
    <location>
        <position position="477"/>
    </location>
    <ligand>
        <name>substrate</name>
    </ligand>
</feature>
<comment type="similarity">
    <text evidence="1">Belongs to the poly(ADP-ribose) glycohydrolase family.</text>
</comment>
<evidence type="ECO:0000259" key="7">
    <source>
        <dbReference type="Pfam" id="PF05028"/>
    </source>
</evidence>